<evidence type="ECO:0000256" key="3">
    <source>
        <dbReference type="ARBA" id="ARBA00022664"/>
    </source>
</evidence>
<dbReference type="Proteomes" id="UP000886885">
    <property type="component" value="Chromosome 6D"/>
</dbReference>
<dbReference type="CDD" id="cd01719">
    <property type="entry name" value="Sm_G"/>
    <property type="match status" value="1"/>
</dbReference>
<dbReference type="InterPro" id="IPR001163">
    <property type="entry name" value="Sm_dom_euk/arc"/>
</dbReference>
<dbReference type="InterPro" id="IPR047575">
    <property type="entry name" value="Sm"/>
</dbReference>
<dbReference type="GO" id="GO:0005682">
    <property type="term" value="C:U5 snRNP"/>
    <property type="evidence" value="ECO:0007669"/>
    <property type="project" value="TreeGrafter"/>
</dbReference>
<dbReference type="PROSITE" id="PS52002">
    <property type="entry name" value="SM"/>
    <property type="match status" value="1"/>
</dbReference>
<dbReference type="GO" id="GO:0097526">
    <property type="term" value="C:spliceosomal tri-snRNP complex"/>
    <property type="evidence" value="ECO:0007669"/>
    <property type="project" value="TreeGrafter"/>
</dbReference>
<evidence type="ECO:0000256" key="6">
    <source>
        <dbReference type="ARBA" id="ARBA00023187"/>
    </source>
</evidence>
<keyword evidence="5 10" id="KW-0694">RNA-binding</keyword>
<organism evidence="12 13">
    <name type="scientific">Populus tomentosa</name>
    <name type="common">Chinese white poplar</name>
    <dbReference type="NCBI Taxonomy" id="118781"/>
    <lineage>
        <taxon>Eukaryota</taxon>
        <taxon>Viridiplantae</taxon>
        <taxon>Streptophyta</taxon>
        <taxon>Embryophyta</taxon>
        <taxon>Tracheophyta</taxon>
        <taxon>Spermatophyta</taxon>
        <taxon>Magnoliopsida</taxon>
        <taxon>eudicotyledons</taxon>
        <taxon>Gunneridae</taxon>
        <taxon>Pentapetalae</taxon>
        <taxon>rosids</taxon>
        <taxon>fabids</taxon>
        <taxon>Malpighiales</taxon>
        <taxon>Salicaceae</taxon>
        <taxon>Saliceae</taxon>
        <taxon>Populus</taxon>
    </lineage>
</organism>
<keyword evidence="13" id="KW-1185">Reference proteome</keyword>
<evidence type="ECO:0000256" key="9">
    <source>
        <dbReference type="ARBA" id="ARBA00059471"/>
    </source>
</evidence>
<evidence type="ECO:0000256" key="5">
    <source>
        <dbReference type="ARBA" id="ARBA00022884"/>
    </source>
</evidence>
<keyword evidence="3 10" id="KW-0507">mRNA processing</keyword>
<evidence type="ECO:0000256" key="8">
    <source>
        <dbReference type="ARBA" id="ARBA00023274"/>
    </source>
</evidence>
<evidence type="ECO:0000313" key="12">
    <source>
        <dbReference type="EMBL" id="KAG6770384.1"/>
    </source>
</evidence>
<proteinExistence type="inferred from homology"/>
<dbReference type="GO" id="GO:0005689">
    <property type="term" value="C:U12-type spliceosomal complex"/>
    <property type="evidence" value="ECO:0007669"/>
    <property type="project" value="TreeGrafter"/>
</dbReference>
<dbReference type="EMBL" id="JAAWWB010000012">
    <property type="protein sequence ID" value="KAG6770384.1"/>
    <property type="molecule type" value="Genomic_DNA"/>
</dbReference>
<name>A0A8X7ZI59_POPTO</name>
<dbReference type="OrthoDB" id="2146at2759"/>
<dbReference type="GO" id="GO:0003723">
    <property type="term" value="F:RNA binding"/>
    <property type="evidence" value="ECO:0007669"/>
    <property type="project" value="UniProtKB-UniRule"/>
</dbReference>
<evidence type="ECO:0000256" key="2">
    <source>
        <dbReference type="ARBA" id="ARBA00006850"/>
    </source>
</evidence>
<evidence type="ECO:0000256" key="1">
    <source>
        <dbReference type="ARBA" id="ARBA00004123"/>
    </source>
</evidence>
<sequence length="212" mass="23620">MGTCRERRRPALAVSSGGRFKELAWLTWEIPPSATRQNRPRAFVDYSGPGSCFDGIAEWGQLEEVDSEKSWRQYWGLAQLYLSGSIKAILSMSTQKVYGQEASNPKGFGIWLKFGIDSRRGNQDMGAGALIRNPVQDLLLNYCCIQMKQHGVKLNANRMVVGTLRGFDQFMNLVVDNTVEVNGDEKTDIGMVVIRGNSVVTVEALEPVNRSQ</sequence>
<dbReference type="PANTHER" id="PTHR10553">
    <property type="entry name" value="SMALL NUCLEAR RIBONUCLEOPROTEIN"/>
    <property type="match status" value="1"/>
</dbReference>
<comment type="function">
    <text evidence="9">Probable common Sm protein, is found in U1 and U2 snRNPs and may be part of the spliceosome.</text>
</comment>
<evidence type="ECO:0000256" key="7">
    <source>
        <dbReference type="ARBA" id="ARBA00023242"/>
    </source>
</evidence>
<dbReference type="GO" id="GO:0043186">
    <property type="term" value="C:P granule"/>
    <property type="evidence" value="ECO:0007669"/>
    <property type="project" value="TreeGrafter"/>
</dbReference>
<feature type="domain" description="Sm" evidence="11">
    <location>
        <begin position="137"/>
        <end position="208"/>
    </location>
</feature>
<dbReference type="GO" id="GO:0000387">
    <property type="term" value="P:spliceosomal snRNP assembly"/>
    <property type="evidence" value="ECO:0007669"/>
    <property type="project" value="UniProtKB-UniRule"/>
</dbReference>
<accession>A0A8X7ZI59</accession>
<dbReference type="AlphaFoldDB" id="A0A8X7ZI59"/>
<dbReference type="FunFam" id="2.30.30.100:FF:000023">
    <property type="entry name" value="Small nuclear ribonucleoprotein G"/>
    <property type="match status" value="1"/>
</dbReference>
<dbReference type="GO" id="GO:0071004">
    <property type="term" value="C:U2-type prespliceosome"/>
    <property type="evidence" value="ECO:0007669"/>
    <property type="project" value="TreeGrafter"/>
</dbReference>
<dbReference type="GO" id="GO:0005685">
    <property type="term" value="C:U1 snRNP"/>
    <property type="evidence" value="ECO:0007669"/>
    <property type="project" value="TreeGrafter"/>
</dbReference>
<reference evidence="12" key="1">
    <citation type="journal article" date="2020" name="bioRxiv">
        <title>Hybrid origin of Populus tomentosa Carr. identified through genome sequencing and phylogenomic analysis.</title>
        <authorList>
            <person name="An X."/>
            <person name="Gao K."/>
            <person name="Chen Z."/>
            <person name="Li J."/>
            <person name="Yang X."/>
            <person name="Yang X."/>
            <person name="Zhou J."/>
            <person name="Guo T."/>
            <person name="Zhao T."/>
            <person name="Huang S."/>
            <person name="Miao D."/>
            <person name="Khan W.U."/>
            <person name="Rao P."/>
            <person name="Ye M."/>
            <person name="Lei B."/>
            <person name="Liao W."/>
            <person name="Wang J."/>
            <person name="Ji L."/>
            <person name="Li Y."/>
            <person name="Guo B."/>
            <person name="Mustafa N.S."/>
            <person name="Li S."/>
            <person name="Yun Q."/>
            <person name="Keller S.R."/>
            <person name="Mao J."/>
            <person name="Zhang R."/>
            <person name="Strauss S.H."/>
        </authorList>
    </citation>
    <scope>NUCLEOTIDE SEQUENCE</scope>
    <source>
        <strain evidence="12">GM15</strain>
        <tissue evidence="12">Leaf</tissue>
    </source>
</reference>
<keyword evidence="6 10" id="KW-0508">mRNA splicing</keyword>
<dbReference type="InterPro" id="IPR034098">
    <property type="entry name" value="Sm_G"/>
</dbReference>
<dbReference type="SMART" id="SM00651">
    <property type="entry name" value="Sm"/>
    <property type="match status" value="1"/>
</dbReference>
<evidence type="ECO:0000313" key="13">
    <source>
        <dbReference type="Proteomes" id="UP000886885"/>
    </source>
</evidence>
<dbReference type="Pfam" id="PF01423">
    <property type="entry name" value="LSM"/>
    <property type="match status" value="1"/>
</dbReference>
<keyword evidence="8 10" id="KW-0687">Ribonucleoprotein</keyword>
<dbReference type="GO" id="GO:0005686">
    <property type="term" value="C:U2 snRNP"/>
    <property type="evidence" value="ECO:0007669"/>
    <property type="project" value="TreeGrafter"/>
</dbReference>
<protein>
    <recommendedName>
        <fullName evidence="10">Small nuclear ribonucleoprotein G</fullName>
        <shortName evidence="10">snRNP-G</shortName>
    </recommendedName>
</protein>
<comment type="function">
    <text evidence="10">Plays a role in pre-mRNA splicing.</text>
</comment>
<keyword evidence="4 10" id="KW-0747">Spliceosome</keyword>
<comment type="similarity">
    <text evidence="2 10">Belongs to the snRNP Sm proteins family.</text>
</comment>
<gene>
    <name evidence="12" type="ORF">POTOM_026065</name>
</gene>
<dbReference type="PANTHER" id="PTHR10553:SF2">
    <property type="entry name" value="SMALL NUCLEAR RIBONUCLEOPROTEIN G"/>
    <property type="match status" value="1"/>
</dbReference>
<dbReference type="GO" id="GO:0034719">
    <property type="term" value="C:SMN-Sm protein complex"/>
    <property type="evidence" value="ECO:0007669"/>
    <property type="project" value="TreeGrafter"/>
</dbReference>
<evidence type="ECO:0000256" key="4">
    <source>
        <dbReference type="ARBA" id="ARBA00022728"/>
    </source>
</evidence>
<dbReference type="GO" id="GO:0071013">
    <property type="term" value="C:catalytic step 2 spliceosome"/>
    <property type="evidence" value="ECO:0007669"/>
    <property type="project" value="TreeGrafter"/>
</dbReference>
<keyword evidence="7 10" id="KW-0539">Nucleus</keyword>
<evidence type="ECO:0000259" key="11">
    <source>
        <dbReference type="PROSITE" id="PS52002"/>
    </source>
</evidence>
<dbReference type="InterPro" id="IPR044641">
    <property type="entry name" value="Lsm7/SmG-like"/>
</dbReference>
<evidence type="ECO:0000256" key="10">
    <source>
        <dbReference type="RuleBase" id="RU365052"/>
    </source>
</evidence>
<comment type="subcellular location">
    <subcellularLocation>
        <location evidence="1 10">Nucleus</location>
    </subcellularLocation>
</comment>
<dbReference type="GO" id="GO:0005687">
    <property type="term" value="C:U4 snRNP"/>
    <property type="evidence" value="ECO:0007669"/>
    <property type="project" value="TreeGrafter"/>
</dbReference>
<dbReference type="GO" id="GO:0071011">
    <property type="term" value="C:precatalytic spliceosome"/>
    <property type="evidence" value="ECO:0007669"/>
    <property type="project" value="TreeGrafter"/>
</dbReference>
<comment type="caution">
    <text evidence="12">The sequence shown here is derived from an EMBL/GenBank/DDBJ whole genome shotgun (WGS) entry which is preliminary data.</text>
</comment>